<gene>
    <name evidence="1" type="ORF">CDV31_003758</name>
</gene>
<accession>A0A428UST0</accession>
<keyword evidence="2" id="KW-1185">Reference proteome</keyword>
<organism evidence="1 2">
    <name type="scientific">Fusarium ambrosium</name>
    <dbReference type="NCBI Taxonomy" id="131363"/>
    <lineage>
        <taxon>Eukaryota</taxon>
        <taxon>Fungi</taxon>
        <taxon>Dikarya</taxon>
        <taxon>Ascomycota</taxon>
        <taxon>Pezizomycotina</taxon>
        <taxon>Sordariomycetes</taxon>
        <taxon>Hypocreomycetidae</taxon>
        <taxon>Hypocreales</taxon>
        <taxon>Nectriaceae</taxon>
        <taxon>Fusarium</taxon>
        <taxon>Fusarium solani species complex</taxon>
    </lineage>
</organism>
<protein>
    <submittedName>
        <fullName evidence="1">Uncharacterized protein</fullName>
    </submittedName>
</protein>
<evidence type="ECO:0000313" key="1">
    <source>
        <dbReference type="EMBL" id="RSM17342.1"/>
    </source>
</evidence>
<dbReference type="AlphaFoldDB" id="A0A428UST0"/>
<proteinExistence type="predicted"/>
<name>A0A428UST0_9HYPO</name>
<dbReference type="EMBL" id="NIZV01000034">
    <property type="protein sequence ID" value="RSM17342.1"/>
    <property type="molecule type" value="Genomic_DNA"/>
</dbReference>
<comment type="caution">
    <text evidence="1">The sequence shown here is derived from an EMBL/GenBank/DDBJ whole genome shotgun (WGS) entry which is preliminary data.</text>
</comment>
<evidence type="ECO:0000313" key="2">
    <source>
        <dbReference type="Proteomes" id="UP000288429"/>
    </source>
</evidence>
<sequence length="53" mass="6287">MAMNQEPKRLRLEASNYRKQQGDEVTFIANRPSPWFVVDHWMLSQLDDLPKQA</sequence>
<dbReference type="Proteomes" id="UP000288429">
    <property type="component" value="Unassembled WGS sequence"/>
</dbReference>
<reference evidence="1 2" key="1">
    <citation type="submission" date="2017-06" db="EMBL/GenBank/DDBJ databases">
        <title>Cmopartive genomic analysis of Ambrosia Fusariam Clade fungi.</title>
        <authorList>
            <person name="Stajich J.E."/>
            <person name="Carrillo J."/>
            <person name="Kijimoto T."/>
            <person name="Eskalen A."/>
            <person name="O'Donnell K."/>
            <person name="Kasson M."/>
        </authorList>
    </citation>
    <scope>NUCLEOTIDE SEQUENCE [LARGE SCALE GENOMIC DNA]</scope>
    <source>
        <strain evidence="1 2">NRRL 20438</strain>
    </source>
</reference>